<proteinExistence type="predicted"/>
<reference evidence="3" key="1">
    <citation type="journal article" date="2019" name="Int. J. Syst. Evol. Microbiol.">
        <title>The Global Catalogue of Microorganisms (GCM) 10K type strain sequencing project: providing services to taxonomists for standard genome sequencing and annotation.</title>
        <authorList>
            <consortium name="The Broad Institute Genomics Platform"/>
            <consortium name="The Broad Institute Genome Sequencing Center for Infectious Disease"/>
            <person name="Wu L."/>
            <person name="Ma J."/>
        </authorList>
    </citation>
    <scope>NUCLEOTIDE SEQUENCE [LARGE SCALE GENOMIC DNA]</scope>
    <source>
        <strain evidence="3">KCTC 33576</strain>
    </source>
</reference>
<feature type="transmembrane region" description="Helical" evidence="1">
    <location>
        <begin position="51"/>
        <end position="73"/>
    </location>
</feature>
<name>A0ABW5XKE8_9MICO</name>
<dbReference type="RefSeq" id="WP_377468177.1">
    <property type="nucleotide sequence ID" value="NZ_JBHUOP010000009.1"/>
</dbReference>
<evidence type="ECO:0000313" key="2">
    <source>
        <dbReference type="EMBL" id="MFD2841795.1"/>
    </source>
</evidence>
<feature type="transmembrane region" description="Helical" evidence="1">
    <location>
        <begin position="6"/>
        <end position="27"/>
    </location>
</feature>
<gene>
    <name evidence="2" type="ORF">ACFSYH_14635</name>
</gene>
<comment type="caution">
    <text evidence="2">The sequence shown here is derived from an EMBL/GenBank/DDBJ whole genome shotgun (WGS) entry which is preliminary data.</text>
</comment>
<dbReference type="Proteomes" id="UP001597391">
    <property type="component" value="Unassembled WGS sequence"/>
</dbReference>
<keyword evidence="1" id="KW-0812">Transmembrane</keyword>
<keyword evidence="1" id="KW-0472">Membrane</keyword>
<evidence type="ECO:0000256" key="1">
    <source>
        <dbReference type="SAM" id="Phobius"/>
    </source>
</evidence>
<keyword evidence="1" id="KW-1133">Transmembrane helix</keyword>
<evidence type="ECO:0000313" key="3">
    <source>
        <dbReference type="Proteomes" id="UP001597391"/>
    </source>
</evidence>
<accession>A0ABW5XKE8</accession>
<keyword evidence="3" id="KW-1185">Reference proteome</keyword>
<protein>
    <submittedName>
        <fullName evidence="2">Uncharacterized protein</fullName>
    </submittedName>
</protein>
<dbReference type="EMBL" id="JBHUOP010000009">
    <property type="protein sequence ID" value="MFD2841795.1"/>
    <property type="molecule type" value="Genomic_DNA"/>
</dbReference>
<organism evidence="2 3">
    <name type="scientific">Populibacterium corticicola</name>
    <dbReference type="NCBI Taxonomy" id="1812826"/>
    <lineage>
        <taxon>Bacteria</taxon>
        <taxon>Bacillati</taxon>
        <taxon>Actinomycetota</taxon>
        <taxon>Actinomycetes</taxon>
        <taxon>Micrococcales</taxon>
        <taxon>Jonesiaceae</taxon>
        <taxon>Populibacterium</taxon>
    </lineage>
</organism>
<sequence length="77" mass="7853">MINWEALIYVAIAGIVLGAGLPTLYAIGTKMLTPQTTDSGQSVPPSAGRKAVAYLCFAICIVAIIAGVFFLAAGGHS</sequence>